<dbReference type="AlphaFoldDB" id="A0A8X7W357"/>
<evidence type="ECO:0000256" key="3">
    <source>
        <dbReference type="ARBA" id="ARBA00022781"/>
    </source>
</evidence>
<dbReference type="GO" id="GO:0046034">
    <property type="term" value="P:ATP metabolic process"/>
    <property type="evidence" value="ECO:0007669"/>
    <property type="project" value="InterPro"/>
</dbReference>
<evidence type="ECO:0000313" key="5">
    <source>
        <dbReference type="EMBL" id="KAG2322934.1"/>
    </source>
</evidence>
<dbReference type="SUPFAM" id="SSF50615">
    <property type="entry name" value="N-terminal domain of alpha and beta subunits of F1 ATP synthase"/>
    <property type="match status" value="1"/>
</dbReference>
<evidence type="ECO:0000256" key="1">
    <source>
        <dbReference type="ARBA" id="ARBA00008936"/>
    </source>
</evidence>
<keyword evidence="2" id="KW-0813">Transport</keyword>
<feature type="domain" description="ATPase F1/V1/A1 complex alpha/beta subunit N-terminal" evidence="4">
    <location>
        <begin position="101"/>
        <end position="127"/>
    </location>
</feature>
<gene>
    <name evidence="5" type="ORF">Bca52824_016147</name>
</gene>
<dbReference type="InterPro" id="IPR036121">
    <property type="entry name" value="ATPase_F1/V1/A1_a/bsu_N_sf"/>
</dbReference>
<keyword evidence="3" id="KW-0406">Ion transport</keyword>
<dbReference type="InterPro" id="IPR004100">
    <property type="entry name" value="ATPase_F1/V1/A1_a/bsu_N"/>
</dbReference>
<keyword evidence="3" id="KW-0375">Hydrogen ion transport</keyword>
<comment type="caution">
    <text evidence="5">The sequence shown here is derived from an EMBL/GenBank/DDBJ whole genome shotgun (WGS) entry which is preliminary data.</text>
</comment>
<reference evidence="5 6" key="1">
    <citation type="submission" date="2020-02" db="EMBL/GenBank/DDBJ databases">
        <authorList>
            <person name="Ma Q."/>
            <person name="Huang Y."/>
            <person name="Song X."/>
            <person name="Pei D."/>
        </authorList>
    </citation>
    <scope>NUCLEOTIDE SEQUENCE [LARGE SCALE GENOMIC DNA]</scope>
    <source>
        <strain evidence="5">Sxm20200214</strain>
        <tissue evidence="5">Leaf</tissue>
    </source>
</reference>
<proteinExistence type="inferred from homology"/>
<organism evidence="5 6">
    <name type="scientific">Brassica carinata</name>
    <name type="common">Ethiopian mustard</name>
    <name type="synonym">Abyssinian cabbage</name>
    <dbReference type="NCBI Taxonomy" id="52824"/>
    <lineage>
        <taxon>Eukaryota</taxon>
        <taxon>Viridiplantae</taxon>
        <taxon>Streptophyta</taxon>
        <taxon>Embryophyta</taxon>
        <taxon>Tracheophyta</taxon>
        <taxon>Spermatophyta</taxon>
        <taxon>Magnoliopsida</taxon>
        <taxon>eudicotyledons</taxon>
        <taxon>Gunneridae</taxon>
        <taxon>Pentapetalae</taxon>
        <taxon>rosids</taxon>
        <taxon>malvids</taxon>
        <taxon>Brassicales</taxon>
        <taxon>Brassicaceae</taxon>
        <taxon>Brassiceae</taxon>
        <taxon>Brassica</taxon>
    </lineage>
</organism>
<accession>A0A8X7W357</accession>
<dbReference type="Pfam" id="PF10217">
    <property type="entry name" value="DUF2039"/>
    <property type="match status" value="1"/>
</dbReference>
<name>A0A8X7W357_BRACI</name>
<dbReference type="InterPro" id="IPR019351">
    <property type="entry name" value="DUF2039"/>
</dbReference>
<keyword evidence="6" id="KW-1185">Reference proteome</keyword>
<dbReference type="OrthoDB" id="250548at2759"/>
<evidence type="ECO:0000313" key="6">
    <source>
        <dbReference type="Proteomes" id="UP000886595"/>
    </source>
</evidence>
<comment type="similarity">
    <text evidence="1">Belongs to the ATPase alpha/beta chains family.</text>
</comment>
<evidence type="ECO:0000259" key="4">
    <source>
        <dbReference type="Pfam" id="PF02874"/>
    </source>
</evidence>
<dbReference type="Pfam" id="PF02874">
    <property type="entry name" value="ATP-synt_ab_N"/>
    <property type="match status" value="1"/>
</dbReference>
<dbReference type="Proteomes" id="UP000886595">
    <property type="component" value="Unassembled WGS sequence"/>
</dbReference>
<dbReference type="PANTHER" id="PTHR22876">
    <property type="entry name" value="ZGC:101016"/>
    <property type="match status" value="1"/>
</dbReference>
<protein>
    <recommendedName>
        <fullName evidence="4">ATPase F1/V1/A1 complex alpha/beta subunit N-terminal domain-containing protein</fullName>
    </recommendedName>
</protein>
<evidence type="ECO:0000256" key="2">
    <source>
        <dbReference type="ARBA" id="ARBA00022448"/>
    </source>
</evidence>
<sequence length="133" mass="14937">MGSRQGQPKHQNKFAWVPNAGVKINETEVGGRFRPLSEITGVCHLCREQIAWKRKYGKYKKLTKPTKCQKCTKRNVRQAYHKCCLVAKVSRQLFIQVIGAIVDNVVRTIAMDGTEGLVRGRRVLNTGGPITVS</sequence>
<dbReference type="PANTHER" id="PTHR22876:SF5">
    <property type="entry name" value="CHROMOSOME 9 OPEN READING FRAME 85"/>
    <property type="match status" value="1"/>
</dbReference>
<dbReference type="EMBL" id="JAAMPC010000003">
    <property type="protein sequence ID" value="KAG2322934.1"/>
    <property type="molecule type" value="Genomic_DNA"/>
</dbReference>
<dbReference type="Gene3D" id="2.40.10.170">
    <property type="match status" value="1"/>
</dbReference>
<dbReference type="GO" id="GO:1902600">
    <property type="term" value="P:proton transmembrane transport"/>
    <property type="evidence" value="ECO:0007669"/>
    <property type="project" value="UniProtKB-KW"/>
</dbReference>